<protein>
    <recommendedName>
        <fullName evidence="9">Tryptophan-rich sensory protein</fullName>
    </recommendedName>
</protein>
<evidence type="ECO:0000313" key="7">
    <source>
        <dbReference type="EMBL" id="OUJ73640.1"/>
    </source>
</evidence>
<feature type="transmembrane region" description="Helical" evidence="6">
    <location>
        <begin position="96"/>
        <end position="113"/>
    </location>
</feature>
<evidence type="ECO:0008006" key="9">
    <source>
        <dbReference type="Google" id="ProtNLM"/>
    </source>
</evidence>
<keyword evidence="8" id="KW-1185">Reference proteome</keyword>
<evidence type="ECO:0000313" key="8">
    <source>
        <dbReference type="Proteomes" id="UP000194873"/>
    </source>
</evidence>
<keyword evidence="4 6" id="KW-1133">Transmembrane helix</keyword>
<evidence type="ECO:0000256" key="1">
    <source>
        <dbReference type="ARBA" id="ARBA00004141"/>
    </source>
</evidence>
<dbReference type="InterPro" id="IPR038330">
    <property type="entry name" value="TspO/MBR-related_sf"/>
</dbReference>
<organism evidence="7 8">
    <name type="scientific">Hymenobacter crusticola</name>
    <dbReference type="NCBI Taxonomy" id="1770526"/>
    <lineage>
        <taxon>Bacteria</taxon>
        <taxon>Pseudomonadati</taxon>
        <taxon>Bacteroidota</taxon>
        <taxon>Cytophagia</taxon>
        <taxon>Cytophagales</taxon>
        <taxon>Hymenobacteraceae</taxon>
        <taxon>Hymenobacter</taxon>
    </lineage>
</organism>
<feature type="transmembrane region" description="Helical" evidence="6">
    <location>
        <begin position="21"/>
        <end position="38"/>
    </location>
</feature>
<dbReference type="Pfam" id="PF03073">
    <property type="entry name" value="TspO_MBR"/>
    <property type="match status" value="1"/>
</dbReference>
<name>A0A243WDU6_9BACT</name>
<evidence type="ECO:0000256" key="4">
    <source>
        <dbReference type="ARBA" id="ARBA00022989"/>
    </source>
</evidence>
<dbReference type="EMBL" id="MTSE01000005">
    <property type="protein sequence ID" value="OUJ73640.1"/>
    <property type="molecule type" value="Genomic_DNA"/>
</dbReference>
<feature type="transmembrane region" description="Helical" evidence="6">
    <location>
        <begin position="214"/>
        <end position="232"/>
    </location>
</feature>
<feature type="transmembrane region" description="Helical" evidence="6">
    <location>
        <begin position="238"/>
        <end position="258"/>
    </location>
</feature>
<dbReference type="Gene3D" id="1.20.1260.100">
    <property type="entry name" value="TspO/MBR protein"/>
    <property type="match status" value="1"/>
</dbReference>
<evidence type="ECO:0000256" key="6">
    <source>
        <dbReference type="SAM" id="Phobius"/>
    </source>
</evidence>
<dbReference type="Proteomes" id="UP000194873">
    <property type="component" value="Unassembled WGS sequence"/>
</dbReference>
<dbReference type="InterPro" id="IPR004307">
    <property type="entry name" value="TspO_MBR"/>
</dbReference>
<feature type="transmembrane region" description="Helical" evidence="6">
    <location>
        <begin position="119"/>
        <end position="138"/>
    </location>
</feature>
<feature type="transmembrane region" description="Helical" evidence="6">
    <location>
        <begin position="58"/>
        <end position="84"/>
    </location>
</feature>
<keyword evidence="5 6" id="KW-0472">Membrane</keyword>
<dbReference type="AlphaFoldDB" id="A0A243WDU6"/>
<comment type="caution">
    <text evidence="7">The sequence shown here is derived from an EMBL/GenBank/DDBJ whole genome shotgun (WGS) entry which is preliminary data.</text>
</comment>
<accession>A0A243WDU6</accession>
<feature type="transmembrane region" description="Helical" evidence="6">
    <location>
        <begin position="186"/>
        <end position="207"/>
    </location>
</feature>
<dbReference type="RefSeq" id="WP_086594244.1">
    <property type="nucleotide sequence ID" value="NZ_MTSE01000005.1"/>
</dbReference>
<dbReference type="OrthoDB" id="5189031at2"/>
<sequence>MDTTFTTEPSAVATTTFRQRRWVAALTIFGNIALTYWSRLQPFNGQSMGYVSGKYPSLLTPAGYAFSIWGIIFLALAVYAVWQLLPTQRPNPLPDAVAKPLTLANLATAAWVVIFAYEHIAWCAVLMVLILAALILVYGRARQLIAAGVAPRLASLPFALYLGWISVAAPVNVTIGLRALGWETPTNVTVVLTLGLLVVITALSLWVSQAFGDVAFSCVITWALIAVWVARRGMYPELAGVALIGAVVALLGGSVLAWRQQKRMTAGV</sequence>
<evidence type="ECO:0000256" key="2">
    <source>
        <dbReference type="ARBA" id="ARBA00007524"/>
    </source>
</evidence>
<dbReference type="PANTHER" id="PTHR33802:SF1">
    <property type="entry name" value="XK-RELATED PROTEIN"/>
    <property type="match status" value="1"/>
</dbReference>
<comment type="subcellular location">
    <subcellularLocation>
        <location evidence="1">Membrane</location>
        <topology evidence="1">Multi-pass membrane protein</topology>
    </subcellularLocation>
</comment>
<gene>
    <name evidence="7" type="ORF">BXP70_11645</name>
</gene>
<reference evidence="7 8" key="1">
    <citation type="submission" date="2017-01" db="EMBL/GenBank/DDBJ databases">
        <title>A new Hymenobacter.</title>
        <authorList>
            <person name="Liang Y."/>
            <person name="Feng F."/>
        </authorList>
    </citation>
    <scope>NUCLEOTIDE SEQUENCE [LARGE SCALE GENOMIC DNA]</scope>
    <source>
        <strain evidence="7">MIMBbqt21</strain>
    </source>
</reference>
<dbReference type="PANTHER" id="PTHR33802">
    <property type="entry name" value="SI:CH211-161H7.5-RELATED"/>
    <property type="match status" value="1"/>
</dbReference>
<keyword evidence="3 6" id="KW-0812">Transmembrane</keyword>
<comment type="similarity">
    <text evidence="2">Belongs to the TspO/BZRP family.</text>
</comment>
<feature type="transmembrane region" description="Helical" evidence="6">
    <location>
        <begin position="158"/>
        <end position="180"/>
    </location>
</feature>
<proteinExistence type="inferred from homology"/>
<evidence type="ECO:0000256" key="5">
    <source>
        <dbReference type="ARBA" id="ARBA00023136"/>
    </source>
</evidence>
<evidence type="ECO:0000256" key="3">
    <source>
        <dbReference type="ARBA" id="ARBA00022692"/>
    </source>
</evidence>